<feature type="compositionally biased region" description="Basic and acidic residues" evidence="1">
    <location>
        <begin position="372"/>
        <end position="384"/>
    </location>
</feature>
<keyword evidence="2" id="KW-1133">Transmembrane helix</keyword>
<feature type="transmembrane region" description="Helical" evidence="2">
    <location>
        <begin position="341"/>
        <end position="365"/>
    </location>
</feature>
<evidence type="ECO:0000313" key="3">
    <source>
        <dbReference type="EMBL" id="KTB29905.1"/>
    </source>
</evidence>
<accession>A0A0W0F0X5</accession>
<protein>
    <submittedName>
        <fullName evidence="3">Uncharacterized protein</fullName>
    </submittedName>
</protein>
<feature type="region of interest" description="Disordered" evidence="1">
    <location>
        <begin position="415"/>
        <end position="440"/>
    </location>
</feature>
<gene>
    <name evidence="3" type="ORF">WG66_17511</name>
</gene>
<feature type="compositionally biased region" description="Low complexity" evidence="1">
    <location>
        <begin position="415"/>
        <end position="427"/>
    </location>
</feature>
<dbReference type="EMBL" id="LATX01002406">
    <property type="protein sequence ID" value="KTB29905.1"/>
    <property type="molecule type" value="Genomic_DNA"/>
</dbReference>
<feature type="region of interest" description="Disordered" evidence="1">
    <location>
        <begin position="371"/>
        <end position="390"/>
    </location>
</feature>
<keyword evidence="2" id="KW-0472">Membrane</keyword>
<evidence type="ECO:0000313" key="4">
    <source>
        <dbReference type="Proteomes" id="UP000054988"/>
    </source>
</evidence>
<organism evidence="3 4">
    <name type="scientific">Moniliophthora roreri</name>
    <name type="common">Frosty pod rot fungus</name>
    <name type="synonym">Monilia roreri</name>
    <dbReference type="NCBI Taxonomy" id="221103"/>
    <lineage>
        <taxon>Eukaryota</taxon>
        <taxon>Fungi</taxon>
        <taxon>Dikarya</taxon>
        <taxon>Basidiomycota</taxon>
        <taxon>Agaricomycotina</taxon>
        <taxon>Agaricomycetes</taxon>
        <taxon>Agaricomycetidae</taxon>
        <taxon>Agaricales</taxon>
        <taxon>Marasmiineae</taxon>
        <taxon>Marasmiaceae</taxon>
        <taxon>Moniliophthora</taxon>
    </lineage>
</organism>
<sequence>MSYSSPSFTRFPRRVVVDDTDPRVKYETQSWQLDTAEFFNNMSSLGSVYNNTMHGTSQNSATFSFTFEGEYASVWGAKDNRNIPKNGTNDDLAKLPRWQCQVDELPIESFQYEAFTDWITNLLLCETSGLSLAVPHTLTVNISIEDPQTQMFWFDKIEYTPGPNVELAGETMKFDSSDTSLQYNNGSGSWTTVYFDQTPFANETRTTEAAMSLRFNGTQVSLYAFNEGTNRRAVSSGRYHIDGINDQMFVIPESKPSPFNSSVQSDRYNELLFTSPELSPGTHELVVAYTGVRTGDVQLQALIIDYFYVTASERLANGTGGEGNGSESGSETTPGSRDKPVGGIVGGVIGGVAALTLVGFAVLFLRRRRKQRGEGNDHNPDHLRSTVQASSNDYISSGVTTSAYDPYQDFATSTSETGAVSSSSPVSNMQDMKNAQRDAVAREVVQRRHQDSGIRYADIPPFYTAH</sequence>
<dbReference type="AlphaFoldDB" id="A0A0W0F0X5"/>
<dbReference type="Gene3D" id="2.60.120.260">
    <property type="entry name" value="Galactose-binding domain-like"/>
    <property type="match status" value="1"/>
</dbReference>
<proteinExistence type="predicted"/>
<reference evidence="3 4" key="1">
    <citation type="submission" date="2015-12" db="EMBL/GenBank/DDBJ databases">
        <title>Draft genome sequence of Moniliophthora roreri, the causal agent of frosty pod rot of cacao.</title>
        <authorList>
            <person name="Aime M.C."/>
            <person name="Diaz-Valderrama J.R."/>
            <person name="Kijpornyongpan T."/>
            <person name="Phillips-Mora W."/>
        </authorList>
    </citation>
    <scope>NUCLEOTIDE SEQUENCE [LARGE SCALE GENOMIC DNA]</scope>
    <source>
        <strain evidence="3 4">MCA 2952</strain>
    </source>
</reference>
<evidence type="ECO:0000256" key="1">
    <source>
        <dbReference type="SAM" id="MobiDB-lite"/>
    </source>
</evidence>
<name>A0A0W0F0X5_MONRR</name>
<dbReference type="Proteomes" id="UP000054988">
    <property type="component" value="Unassembled WGS sequence"/>
</dbReference>
<feature type="region of interest" description="Disordered" evidence="1">
    <location>
        <begin position="317"/>
        <end position="339"/>
    </location>
</feature>
<comment type="caution">
    <text evidence="3">The sequence shown here is derived from an EMBL/GenBank/DDBJ whole genome shotgun (WGS) entry which is preliminary data.</text>
</comment>
<evidence type="ECO:0000256" key="2">
    <source>
        <dbReference type="SAM" id="Phobius"/>
    </source>
</evidence>
<keyword evidence="2" id="KW-0812">Transmembrane</keyword>